<dbReference type="Pfam" id="PF00005">
    <property type="entry name" value="ABC_tran"/>
    <property type="match status" value="1"/>
</dbReference>
<dbReference type="PROSITE" id="PS50893">
    <property type="entry name" value="ABC_TRANSPORTER_2"/>
    <property type="match status" value="1"/>
</dbReference>
<evidence type="ECO:0000256" key="7">
    <source>
        <dbReference type="SAM" id="Phobius"/>
    </source>
</evidence>
<evidence type="ECO:0000256" key="6">
    <source>
        <dbReference type="ARBA" id="ARBA00023136"/>
    </source>
</evidence>
<dbReference type="GO" id="GO:0034040">
    <property type="term" value="F:ATPase-coupled lipid transmembrane transporter activity"/>
    <property type="evidence" value="ECO:0007669"/>
    <property type="project" value="TreeGrafter"/>
</dbReference>
<dbReference type="GO" id="GO:0016887">
    <property type="term" value="F:ATP hydrolysis activity"/>
    <property type="evidence" value="ECO:0007669"/>
    <property type="project" value="InterPro"/>
</dbReference>
<dbReference type="PROSITE" id="PS00211">
    <property type="entry name" value="ABC_TRANSPORTER_1"/>
    <property type="match status" value="1"/>
</dbReference>
<evidence type="ECO:0008006" key="12">
    <source>
        <dbReference type="Google" id="ProtNLM"/>
    </source>
</evidence>
<proteinExistence type="predicted"/>
<evidence type="ECO:0000259" key="9">
    <source>
        <dbReference type="PROSITE" id="PS50929"/>
    </source>
</evidence>
<dbReference type="InterPro" id="IPR036640">
    <property type="entry name" value="ABC1_TM_sf"/>
</dbReference>
<name>A0A328KL90_9LACT</name>
<feature type="domain" description="ABC transporter" evidence="8">
    <location>
        <begin position="332"/>
        <end position="541"/>
    </location>
</feature>
<organism evidence="10 11">
    <name type="scientific">Dolosigranulum pigrum</name>
    <dbReference type="NCBI Taxonomy" id="29394"/>
    <lineage>
        <taxon>Bacteria</taxon>
        <taxon>Bacillati</taxon>
        <taxon>Bacillota</taxon>
        <taxon>Bacilli</taxon>
        <taxon>Lactobacillales</taxon>
        <taxon>Carnobacteriaceae</taxon>
        <taxon>Dolosigranulum</taxon>
    </lineage>
</organism>
<dbReference type="Gene3D" id="3.40.50.300">
    <property type="entry name" value="P-loop containing nucleotide triphosphate hydrolases"/>
    <property type="match status" value="1"/>
</dbReference>
<evidence type="ECO:0000256" key="4">
    <source>
        <dbReference type="ARBA" id="ARBA00022840"/>
    </source>
</evidence>
<dbReference type="PROSITE" id="PS50929">
    <property type="entry name" value="ABC_TM1F"/>
    <property type="match status" value="1"/>
</dbReference>
<dbReference type="GO" id="GO:0140359">
    <property type="term" value="F:ABC-type transporter activity"/>
    <property type="evidence" value="ECO:0007669"/>
    <property type="project" value="InterPro"/>
</dbReference>
<accession>A0A328KL90</accession>
<dbReference type="Pfam" id="PF00664">
    <property type="entry name" value="ABC_membrane"/>
    <property type="match status" value="1"/>
</dbReference>
<dbReference type="InterPro" id="IPR027417">
    <property type="entry name" value="P-loop_NTPase"/>
</dbReference>
<feature type="transmembrane region" description="Helical" evidence="7">
    <location>
        <begin position="15"/>
        <end position="35"/>
    </location>
</feature>
<dbReference type="InterPro" id="IPR039421">
    <property type="entry name" value="Type_1_exporter"/>
</dbReference>
<dbReference type="InterPro" id="IPR003439">
    <property type="entry name" value="ABC_transporter-like_ATP-bd"/>
</dbReference>
<gene>
    <name evidence="10" type="ORF">B8A44_03075</name>
</gene>
<sequence>MVCIFYHLSKEKKRVWVVSLAIVIRQLLLVYNMTINARGLNALIAFNFSEFIKQNVYLVILWIIIVMMDIRIKISKENLIQDLIIEIKQTISNHLKNQNYRQYHKHSEGTYLSWLNNDMQLIETKGFNQFFNIVQGLAGITFAVISLFMYHWSLTIVVALGASVMMLVPKLFSDKIKTSSQALAQSNAQYVEEVEDTLHGFNVFFGLNILNRLPKKIYQAAIGLKQSIMEQTKVEAFSFSVGFAINVLAQIGITFYAGLLAFNGVVLIGTIEATGGLTDIIFNSLSQLSNQITLINGVTPVFDKFKQMDARELEDFSRIAEQVDNQKTSIVFSGNQVSFAYEDKQVFSNLTFTIHQGQKYLIKGPSGCGKSTFLKVLASYLQTYEGDIQYFGQQLSVIPSHIIRDQIMYIDQTPYLFNQTVRENISLGDKFTDEAIVDSLVRAGFSENRANELIDYQVSGNGKNLSGGQKQRITLARGLIRNKHILLMDESTSAIDQKTALEVQERILALPELTVMMISHQTSEDVRKLFDEVINFPNDLI</sequence>
<reference evidence="10 11" key="1">
    <citation type="submission" date="2017-03" db="EMBL/GenBank/DDBJ databases">
        <title>wgs assembly of Dolosigranulum pigrum KPL CDC strains.</title>
        <authorList>
            <person name="Brugger S.D."/>
            <person name="Pettigrew M."/>
            <person name="Kong Y."/>
            <person name="Lemon K.P."/>
        </authorList>
    </citation>
    <scope>NUCLEOTIDE SEQUENCE [LARGE SCALE GENOMIC DNA]</scope>
    <source>
        <strain evidence="10 11">KPL1931_CDC4294-98</strain>
    </source>
</reference>
<dbReference type="SMART" id="SM00382">
    <property type="entry name" value="AAA"/>
    <property type="match status" value="1"/>
</dbReference>
<keyword evidence="4" id="KW-0067">ATP-binding</keyword>
<dbReference type="SUPFAM" id="SSF52540">
    <property type="entry name" value="P-loop containing nucleoside triphosphate hydrolases"/>
    <property type="match status" value="1"/>
</dbReference>
<dbReference type="InterPro" id="IPR003593">
    <property type="entry name" value="AAA+_ATPase"/>
</dbReference>
<keyword evidence="2 7" id="KW-0812">Transmembrane</keyword>
<comment type="caution">
    <text evidence="10">The sequence shown here is derived from an EMBL/GenBank/DDBJ whole genome shotgun (WGS) entry which is preliminary data.</text>
</comment>
<keyword evidence="5 7" id="KW-1133">Transmembrane helix</keyword>
<keyword evidence="3" id="KW-0547">Nucleotide-binding</keyword>
<dbReference type="PANTHER" id="PTHR24221:SF654">
    <property type="entry name" value="ATP-BINDING CASSETTE SUB-FAMILY B MEMBER 6"/>
    <property type="match status" value="1"/>
</dbReference>
<dbReference type="EMBL" id="NAQV01000009">
    <property type="protein sequence ID" value="RAN64065.1"/>
    <property type="molecule type" value="Genomic_DNA"/>
</dbReference>
<dbReference type="InterPro" id="IPR017871">
    <property type="entry name" value="ABC_transporter-like_CS"/>
</dbReference>
<protein>
    <recommendedName>
        <fullName evidence="12">ABC transporter ATP-binding protein</fullName>
    </recommendedName>
</protein>
<feature type="domain" description="ABC transmembrane type-1" evidence="9">
    <location>
        <begin position="16"/>
        <end position="297"/>
    </location>
</feature>
<dbReference type="InterPro" id="IPR011527">
    <property type="entry name" value="ABC1_TM_dom"/>
</dbReference>
<comment type="subcellular location">
    <subcellularLocation>
        <location evidence="1">Cell membrane</location>
        <topology evidence="1">Multi-pass membrane protein</topology>
    </subcellularLocation>
</comment>
<evidence type="ECO:0000256" key="5">
    <source>
        <dbReference type="ARBA" id="ARBA00022989"/>
    </source>
</evidence>
<evidence type="ECO:0000313" key="10">
    <source>
        <dbReference type="EMBL" id="RAN64065.1"/>
    </source>
</evidence>
<dbReference type="SUPFAM" id="SSF90123">
    <property type="entry name" value="ABC transporter transmembrane region"/>
    <property type="match status" value="1"/>
</dbReference>
<evidence type="ECO:0000313" key="11">
    <source>
        <dbReference type="Proteomes" id="UP000249099"/>
    </source>
</evidence>
<evidence type="ECO:0000259" key="8">
    <source>
        <dbReference type="PROSITE" id="PS50893"/>
    </source>
</evidence>
<evidence type="ECO:0000256" key="1">
    <source>
        <dbReference type="ARBA" id="ARBA00004651"/>
    </source>
</evidence>
<evidence type="ECO:0000256" key="3">
    <source>
        <dbReference type="ARBA" id="ARBA00022741"/>
    </source>
</evidence>
<dbReference type="PANTHER" id="PTHR24221">
    <property type="entry name" value="ATP-BINDING CASSETTE SUB-FAMILY B"/>
    <property type="match status" value="1"/>
</dbReference>
<dbReference type="CDD" id="cd03228">
    <property type="entry name" value="ABCC_MRP_Like"/>
    <property type="match status" value="1"/>
</dbReference>
<keyword evidence="6 7" id="KW-0472">Membrane</keyword>
<feature type="transmembrane region" description="Helical" evidence="7">
    <location>
        <begin position="236"/>
        <end position="262"/>
    </location>
</feature>
<feature type="transmembrane region" description="Helical" evidence="7">
    <location>
        <begin position="130"/>
        <end position="148"/>
    </location>
</feature>
<dbReference type="AlphaFoldDB" id="A0A328KL90"/>
<evidence type="ECO:0000256" key="2">
    <source>
        <dbReference type="ARBA" id="ARBA00022692"/>
    </source>
</evidence>
<dbReference type="Gene3D" id="1.20.1560.10">
    <property type="entry name" value="ABC transporter type 1, transmembrane domain"/>
    <property type="match status" value="1"/>
</dbReference>
<dbReference type="Proteomes" id="UP000249099">
    <property type="component" value="Unassembled WGS sequence"/>
</dbReference>
<dbReference type="GO" id="GO:0005524">
    <property type="term" value="F:ATP binding"/>
    <property type="evidence" value="ECO:0007669"/>
    <property type="project" value="UniProtKB-KW"/>
</dbReference>
<feature type="transmembrane region" description="Helical" evidence="7">
    <location>
        <begin position="55"/>
        <end position="72"/>
    </location>
</feature>
<dbReference type="GO" id="GO:0005886">
    <property type="term" value="C:plasma membrane"/>
    <property type="evidence" value="ECO:0007669"/>
    <property type="project" value="UniProtKB-SubCell"/>
</dbReference>
<feature type="transmembrane region" description="Helical" evidence="7">
    <location>
        <begin position="154"/>
        <end position="172"/>
    </location>
</feature>